<organism evidence="1 2">
    <name type="scientific">Lonsdalea britannica</name>
    <dbReference type="NCBI Taxonomy" id="1082704"/>
    <lineage>
        <taxon>Bacteria</taxon>
        <taxon>Pseudomonadati</taxon>
        <taxon>Pseudomonadota</taxon>
        <taxon>Gammaproteobacteria</taxon>
        <taxon>Enterobacterales</taxon>
        <taxon>Pectobacteriaceae</taxon>
        <taxon>Lonsdalea</taxon>
    </lineage>
</organism>
<reference evidence="1 2" key="1">
    <citation type="submission" date="2017-08" db="EMBL/GenBank/DDBJ databases">
        <title>Comparative genomics of bacteria isolated from necrotic lesions of AOD affected trees.</title>
        <authorList>
            <person name="Doonan J."/>
            <person name="Denman S."/>
            <person name="McDonald J.E."/>
        </authorList>
    </citation>
    <scope>NUCLEOTIDE SEQUENCE [LARGE SCALE GENOMIC DNA]</scope>
    <source>
        <strain evidence="1 2">477</strain>
    </source>
</reference>
<evidence type="ECO:0000313" key="1">
    <source>
        <dbReference type="EMBL" id="AXW86640.1"/>
    </source>
</evidence>
<name>A0AAD0SEZ5_9GAMM</name>
<evidence type="ECO:0000313" key="2">
    <source>
        <dbReference type="Proteomes" id="UP000263881"/>
    </source>
</evidence>
<keyword evidence="2" id="KW-1185">Reference proteome</keyword>
<dbReference type="KEGG" id="lbq:CKQ53_06295"/>
<protein>
    <submittedName>
        <fullName evidence="1">Uncharacterized protein</fullName>
    </submittedName>
</protein>
<dbReference type="Proteomes" id="UP000263881">
    <property type="component" value="Chromosome"/>
</dbReference>
<sequence>MLVKFQRLPHLWIILCKKRYKAAFCCGMQQTMKFVINTGCGLKGSPYNALSLTRHSGQRDAVTVEEKRRKSLTSKAESVIYAARGH</sequence>
<dbReference type="AlphaFoldDB" id="A0AAD0SEZ5"/>
<gene>
    <name evidence="1" type="ORF">CKQ53_06295</name>
</gene>
<proteinExistence type="predicted"/>
<dbReference type="EMBL" id="CP023009">
    <property type="protein sequence ID" value="AXW86640.1"/>
    <property type="molecule type" value="Genomic_DNA"/>
</dbReference>
<accession>A0AAD0SEZ5</accession>